<dbReference type="InterPro" id="IPR036291">
    <property type="entry name" value="NAD(P)-bd_dom_sf"/>
</dbReference>
<name>A0AAU7Z2V3_9BACT</name>
<evidence type="ECO:0000256" key="2">
    <source>
        <dbReference type="ARBA" id="ARBA00023002"/>
    </source>
</evidence>
<keyword evidence="2 4" id="KW-0560">Oxidoreductase</keyword>
<dbReference type="Pfam" id="PF13561">
    <property type="entry name" value="adh_short_C2"/>
    <property type="match status" value="1"/>
</dbReference>
<protein>
    <submittedName>
        <fullName evidence="4">Glucose 1-dehydrogenase</fullName>
        <ecNumber evidence="4">1.1.1.47</ecNumber>
    </submittedName>
</protein>
<dbReference type="SUPFAM" id="SSF51735">
    <property type="entry name" value="NAD(P)-binding Rossmann-fold domains"/>
    <property type="match status" value="1"/>
</dbReference>
<dbReference type="PROSITE" id="PS00061">
    <property type="entry name" value="ADH_SHORT"/>
    <property type="match status" value="1"/>
</dbReference>
<proteinExistence type="inferred from homology"/>
<dbReference type="GO" id="GO:0047936">
    <property type="term" value="F:glucose 1-dehydrogenase [NAD(P)+] activity"/>
    <property type="evidence" value="ECO:0007669"/>
    <property type="project" value="UniProtKB-EC"/>
</dbReference>
<reference evidence="4" key="1">
    <citation type="submission" date="2023-08" db="EMBL/GenBank/DDBJ databases">
        <authorList>
            <person name="Messyasz A."/>
            <person name="Mannisto M.K."/>
            <person name="Kerkhof L.J."/>
            <person name="Haggblom M."/>
        </authorList>
    </citation>
    <scope>NUCLEOTIDE SEQUENCE</scope>
    <source>
        <strain evidence="4">M8UP39</strain>
    </source>
</reference>
<reference evidence="4" key="2">
    <citation type="journal article" date="2024" name="Environ. Microbiol.">
        <title>Genome analysis and description of Tunturibacter gen. nov. expands the diversity of Terriglobia in tundra soils.</title>
        <authorList>
            <person name="Messyasz A."/>
            <person name="Mannisto M.K."/>
            <person name="Kerkhof L.J."/>
            <person name="Haggblom M.M."/>
        </authorList>
    </citation>
    <scope>NUCLEOTIDE SEQUENCE</scope>
    <source>
        <strain evidence="4">M8UP39</strain>
    </source>
</reference>
<dbReference type="PRINTS" id="PR00080">
    <property type="entry name" value="SDRFAMILY"/>
</dbReference>
<feature type="domain" description="Ketoreductase" evidence="3">
    <location>
        <begin position="7"/>
        <end position="191"/>
    </location>
</feature>
<dbReference type="PANTHER" id="PTHR43639:SF1">
    <property type="entry name" value="SHORT-CHAIN DEHYDROGENASE_REDUCTASE FAMILY PROTEIN"/>
    <property type="match status" value="1"/>
</dbReference>
<gene>
    <name evidence="4" type="ORF">RBB81_02635</name>
</gene>
<dbReference type="PRINTS" id="PR00081">
    <property type="entry name" value="GDHRDH"/>
</dbReference>
<evidence type="ECO:0000256" key="1">
    <source>
        <dbReference type="ARBA" id="ARBA00006484"/>
    </source>
</evidence>
<dbReference type="FunFam" id="3.40.50.720:FF:000084">
    <property type="entry name" value="Short-chain dehydrogenase reductase"/>
    <property type="match status" value="1"/>
</dbReference>
<dbReference type="SMART" id="SM00822">
    <property type="entry name" value="PKS_KR"/>
    <property type="match status" value="1"/>
</dbReference>
<dbReference type="KEGG" id="tgi:RBB81_02635"/>
<dbReference type="InterPro" id="IPR057326">
    <property type="entry name" value="KR_dom"/>
</dbReference>
<organism evidence="4">
    <name type="scientific">Tunturiibacter gelidiferens</name>
    <dbReference type="NCBI Taxonomy" id="3069689"/>
    <lineage>
        <taxon>Bacteria</taxon>
        <taxon>Pseudomonadati</taxon>
        <taxon>Acidobacteriota</taxon>
        <taxon>Terriglobia</taxon>
        <taxon>Terriglobales</taxon>
        <taxon>Acidobacteriaceae</taxon>
        <taxon>Tunturiibacter</taxon>
    </lineage>
</organism>
<dbReference type="InterPro" id="IPR020904">
    <property type="entry name" value="Sc_DH/Rdtase_CS"/>
</dbReference>
<dbReference type="RefSeq" id="WP_353072629.1">
    <property type="nucleotide sequence ID" value="NZ_CP132938.1"/>
</dbReference>
<dbReference type="NCBIfam" id="NF005559">
    <property type="entry name" value="PRK07231.1"/>
    <property type="match status" value="1"/>
</dbReference>
<dbReference type="Gene3D" id="3.40.50.720">
    <property type="entry name" value="NAD(P)-binding Rossmann-like Domain"/>
    <property type="match status" value="1"/>
</dbReference>
<dbReference type="PANTHER" id="PTHR43639">
    <property type="entry name" value="OXIDOREDUCTASE, SHORT-CHAIN DEHYDROGENASE/REDUCTASE FAMILY (AFU_ORTHOLOGUE AFUA_5G02870)"/>
    <property type="match status" value="1"/>
</dbReference>
<dbReference type="AlphaFoldDB" id="A0AAU7Z2V3"/>
<dbReference type="EC" id="1.1.1.47" evidence="4"/>
<sequence>MSKLTGKVAVVTGASKGIGASIAEHFGAAGASVIVNYSSSKAGADAVVAKITAKGGKAIAVQGDVSKPEDIAQLFAETKKAYGKLDILVNNAGIYDFKPLGEITEEHFHKQFNLNVLGLLLTTQEAVKLIGPEGGSIINISSLVGQMPAPTWSVYSATKAAVDSLAVSLSQELGPKKIRVNSLNPGMVETEGLHAVGFAGSDFQKHTEATTPLGRIAQPEDIATAAVFFASDDAGWVTGQTLMLAGGKRM</sequence>
<evidence type="ECO:0000313" key="4">
    <source>
        <dbReference type="EMBL" id="XCB22837.1"/>
    </source>
</evidence>
<dbReference type="EMBL" id="CP132938">
    <property type="protein sequence ID" value="XCB22837.1"/>
    <property type="molecule type" value="Genomic_DNA"/>
</dbReference>
<comment type="similarity">
    <text evidence="1">Belongs to the short-chain dehydrogenases/reductases (SDR) family.</text>
</comment>
<evidence type="ECO:0000259" key="3">
    <source>
        <dbReference type="SMART" id="SM00822"/>
    </source>
</evidence>
<dbReference type="InterPro" id="IPR002347">
    <property type="entry name" value="SDR_fam"/>
</dbReference>
<accession>A0AAU7Z2V3</accession>